<dbReference type="Proteomes" id="UP000002791">
    <property type="component" value="Chromosome"/>
</dbReference>
<evidence type="ECO:0000313" key="1">
    <source>
        <dbReference type="EMBL" id="EHR62040.1"/>
    </source>
</evidence>
<sequence>MCGLSMTGDGQNTLASIEAKFDGRFECYAAPHCSVANPHDQHNSAHSESSSFKVAKCATVPAIACR</sequence>
<gene>
    <name evidence="1" type="ORF">SaccyDRAFT_3204</name>
</gene>
<proteinExistence type="predicted"/>
<dbReference type="EMBL" id="CM001440">
    <property type="protein sequence ID" value="EHR62040.1"/>
    <property type="molecule type" value="Genomic_DNA"/>
</dbReference>
<keyword evidence="2" id="KW-1185">Reference proteome</keyword>
<name>H5XLZ8_9PSEU</name>
<organism evidence="1 2">
    <name type="scientific">Saccharomonospora cyanea NA-134</name>
    <dbReference type="NCBI Taxonomy" id="882082"/>
    <lineage>
        <taxon>Bacteria</taxon>
        <taxon>Bacillati</taxon>
        <taxon>Actinomycetota</taxon>
        <taxon>Actinomycetes</taxon>
        <taxon>Pseudonocardiales</taxon>
        <taxon>Pseudonocardiaceae</taxon>
        <taxon>Saccharomonospora</taxon>
    </lineage>
</organism>
<dbReference type="HOGENOM" id="CLU_2828616_0_0_11"/>
<accession>H5XLZ8</accession>
<evidence type="ECO:0000313" key="2">
    <source>
        <dbReference type="Proteomes" id="UP000002791"/>
    </source>
</evidence>
<dbReference type="AlphaFoldDB" id="H5XLZ8"/>
<reference evidence="1 2" key="1">
    <citation type="submission" date="2011-11" db="EMBL/GenBank/DDBJ databases">
        <title>The Noncontiguous Finished sequence of Saccharomonospora cyanea NA-134.</title>
        <authorList>
            <consortium name="US DOE Joint Genome Institute"/>
            <person name="Lucas S."/>
            <person name="Han J."/>
            <person name="Lapidus A."/>
            <person name="Cheng J.-F."/>
            <person name="Goodwin L."/>
            <person name="Pitluck S."/>
            <person name="Peters L."/>
            <person name="Ovchinnikova G."/>
            <person name="Lu M."/>
            <person name="Detter J.C."/>
            <person name="Han C."/>
            <person name="Tapia R."/>
            <person name="Land M."/>
            <person name="Hauser L."/>
            <person name="Kyrpides N."/>
            <person name="Ivanova N."/>
            <person name="Pagani I."/>
            <person name="Brambilla E.-M."/>
            <person name="Klenk H.-P."/>
            <person name="Woyke T."/>
        </authorList>
    </citation>
    <scope>NUCLEOTIDE SEQUENCE [LARGE SCALE GENOMIC DNA]</scope>
    <source>
        <strain evidence="1 2">NA-134</strain>
    </source>
</reference>
<protein>
    <submittedName>
        <fullName evidence="1">Uncharacterized protein</fullName>
    </submittedName>
</protein>